<dbReference type="InterPro" id="IPR051169">
    <property type="entry name" value="NADH-Q_oxidoreductase"/>
</dbReference>
<evidence type="ECO:0000256" key="1">
    <source>
        <dbReference type="ARBA" id="ARBA00001974"/>
    </source>
</evidence>
<comment type="caution">
    <text evidence="7">The sequence shown here is derived from an EMBL/GenBank/DDBJ whole genome shotgun (WGS) entry which is preliminary data.</text>
</comment>
<evidence type="ECO:0000259" key="6">
    <source>
        <dbReference type="Pfam" id="PF07992"/>
    </source>
</evidence>
<name>A0ABW0A8C9_9ACTN</name>
<keyword evidence="3" id="KW-0285">Flavoprotein</keyword>
<dbReference type="InterPro" id="IPR036188">
    <property type="entry name" value="FAD/NAD-bd_sf"/>
</dbReference>
<evidence type="ECO:0000256" key="2">
    <source>
        <dbReference type="ARBA" id="ARBA00005272"/>
    </source>
</evidence>
<dbReference type="Proteomes" id="UP001596222">
    <property type="component" value="Unassembled WGS sequence"/>
</dbReference>
<dbReference type="Pfam" id="PF07992">
    <property type="entry name" value="Pyr_redox_2"/>
    <property type="match status" value="1"/>
</dbReference>
<reference evidence="8" key="1">
    <citation type="journal article" date="2019" name="Int. J. Syst. Evol. Microbiol.">
        <title>The Global Catalogue of Microorganisms (GCM) 10K type strain sequencing project: providing services to taxonomists for standard genome sequencing and annotation.</title>
        <authorList>
            <consortium name="The Broad Institute Genomics Platform"/>
            <consortium name="The Broad Institute Genome Sequencing Center for Infectious Disease"/>
            <person name="Wu L."/>
            <person name="Ma J."/>
        </authorList>
    </citation>
    <scope>NUCLEOTIDE SEQUENCE [LARGE SCALE GENOMIC DNA]</scope>
    <source>
        <strain evidence="8">CGMCC 4.1641</strain>
    </source>
</reference>
<accession>A0ABW0A8C9</accession>
<sequence length="378" mass="39753">MNRQHRHHVTVLGAGYAGLAAALRLAQNPAVSVTLVDPSDRFTQRVRLHQLAAGQPDVSLPLSSFLRGTGIRHVAARAVELDAAAREVRTDDGRTLSYDRLVYALGSVTDTRIAGEQAAGEQAVGQGSAGVPVDERTVGERAYTAESAAELGKRLLDGPGRLAVVGGGLTGVELASEIAESHPEWDVRLLTAGKLGAGLSVNGRAHLRKTLAGMRVRVTEGQRVTSVDEVDADVTVWSASLRPLTGLAEAAGLALDAQGRIVVDRTLRSATDPAVYVAGDAAATSLRMACATAMPTGAHAAASVLADLESGPARLLRFRYVVQCISLGRNDGLIQPVRRDDSPLRSVVTGRPAAFVKEQVVRSTVRILRVAASRARAR</sequence>
<dbReference type="InterPro" id="IPR023753">
    <property type="entry name" value="FAD/NAD-binding_dom"/>
</dbReference>
<keyword evidence="8" id="KW-1185">Reference proteome</keyword>
<keyword evidence="4" id="KW-0274">FAD</keyword>
<comment type="cofactor">
    <cofactor evidence="1">
        <name>FAD</name>
        <dbReference type="ChEBI" id="CHEBI:57692"/>
    </cofactor>
</comment>
<evidence type="ECO:0000313" key="8">
    <source>
        <dbReference type="Proteomes" id="UP001596222"/>
    </source>
</evidence>
<evidence type="ECO:0000313" key="7">
    <source>
        <dbReference type="EMBL" id="MFC5150042.1"/>
    </source>
</evidence>
<evidence type="ECO:0000256" key="4">
    <source>
        <dbReference type="ARBA" id="ARBA00022827"/>
    </source>
</evidence>
<evidence type="ECO:0000256" key="3">
    <source>
        <dbReference type="ARBA" id="ARBA00022630"/>
    </source>
</evidence>
<feature type="domain" description="FAD/NAD(P)-binding" evidence="6">
    <location>
        <begin position="8"/>
        <end position="291"/>
    </location>
</feature>
<organism evidence="7 8">
    <name type="scientific">Streptomyces aureoversilis</name>
    <dbReference type="NCBI Taxonomy" id="67277"/>
    <lineage>
        <taxon>Bacteria</taxon>
        <taxon>Bacillati</taxon>
        <taxon>Actinomycetota</taxon>
        <taxon>Actinomycetes</taxon>
        <taxon>Kitasatosporales</taxon>
        <taxon>Streptomycetaceae</taxon>
        <taxon>Streptomyces</taxon>
    </lineage>
</organism>
<evidence type="ECO:0000256" key="5">
    <source>
        <dbReference type="ARBA" id="ARBA00023002"/>
    </source>
</evidence>
<dbReference type="EC" id="1.6.5.-" evidence="7"/>
<gene>
    <name evidence="7" type="ORF">ACFPP6_36110</name>
</gene>
<dbReference type="RefSeq" id="WP_382051100.1">
    <property type="nucleotide sequence ID" value="NZ_JBHSKJ010000045.1"/>
</dbReference>
<comment type="similarity">
    <text evidence="2">Belongs to the NADH dehydrogenase family.</text>
</comment>
<dbReference type="PRINTS" id="PR00368">
    <property type="entry name" value="FADPNR"/>
</dbReference>
<dbReference type="GO" id="GO:0016491">
    <property type="term" value="F:oxidoreductase activity"/>
    <property type="evidence" value="ECO:0007669"/>
    <property type="project" value="UniProtKB-KW"/>
</dbReference>
<keyword evidence="5 7" id="KW-0560">Oxidoreductase</keyword>
<dbReference type="SUPFAM" id="SSF51905">
    <property type="entry name" value="FAD/NAD(P)-binding domain"/>
    <property type="match status" value="1"/>
</dbReference>
<dbReference type="Gene3D" id="3.50.50.100">
    <property type="match status" value="1"/>
</dbReference>
<proteinExistence type="inferred from homology"/>
<protein>
    <submittedName>
        <fullName evidence="7">NAD(P)/FAD-dependent oxidoreductase</fullName>
        <ecNumber evidence="7">1.6.5.-</ecNumber>
    </submittedName>
</protein>
<dbReference type="PANTHER" id="PTHR42913:SF3">
    <property type="entry name" value="64 KDA MITOCHONDRIAL NADH DEHYDROGENASE (EUROFUNG)"/>
    <property type="match status" value="1"/>
</dbReference>
<dbReference type="PANTHER" id="PTHR42913">
    <property type="entry name" value="APOPTOSIS-INDUCING FACTOR 1"/>
    <property type="match status" value="1"/>
</dbReference>
<dbReference type="EMBL" id="JBHSKJ010000045">
    <property type="protein sequence ID" value="MFC5150042.1"/>
    <property type="molecule type" value="Genomic_DNA"/>
</dbReference>
<dbReference type="PRINTS" id="PR00411">
    <property type="entry name" value="PNDRDTASEI"/>
</dbReference>